<dbReference type="KEGG" id="serq:CWC46_09220"/>
<evidence type="ECO:0000256" key="4">
    <source>
        <dbReference type="ARBA" id="ARBA00023125"/>
    </source>
</evidence>
<dbReference type="OrthoDB" id="9793302at2"/>
<keyword evidence="6" id="KW-0814">Transposable element</keyword>
<name>A0A2I5T5W5_SERS3</name>
<reference evidence="9" key="2">
    <citation type="submission" date="2013-09" db="EMBL/GenBank/DDBJ databases">
        <authorList>
            <person name="Wang G."/>
            <person name="Yang Y."/>
            <person name="Su Y."/>
        </authorList>
    </citation>
    <scope>NUCLEOTIDE SEQUENCE</scope>
    <source>
        <strain evidence="9">ATCC 39006</strain>
    </source>
</reference>
<keyword evidence="3 6" id="KW-0815">Transposition</keyword>
<evidence type="ECO:0000256" key="7">
    <source>
        <dbReference type="SAM" id="MobiDB-lite"/>
    </source>
</evidence>
<dbReference type="KEGG" id="sera:Ser39006_009225"/>
<keyword evidence="5 6" id="KW-0233">DNA recombination</keyword>
<dbReference type="PANTHER" id="PTHR33217:SF8">
    <property type="entry name" value="MUTATOR FAMILY TRANSPOSASE"/>
    <property type="match status" value="1"/>
</dbReference>
<accession>A0A2I5T5W5</accession>
<reference evidence="8 11" key="3">
    <citation type="submission" date="2017-11" db="EMBL/GenBank/DDBJ databases">
        <title>Complete genome sequence of Serratia sp. ATCC 39006 LacA.</title>
        <authorList>
            <person name="Hampton H.G."/>
            <person name="Jackson S.A."/>
            <person name="Jauregui R."/>
            <person name="Poulter G.T.M."/>
            <person name="Salmond G.P.C."/>
            <person name="Fineran P.C."/>
        </authorList>
    </citation>
    <scope>NUCLEOTIDE SEQUENCE [LARGE SCALE GENOMIC DNA]</scope>
    <source>
        <strain evidence="8 11">ATCC 39006</strain>
    </source>
</reference>
<sequence>MTQEFDFNEALKQLQSGKALVGKDGVLTPLIKQLTEAALKAELEQHLEDDTQPNRKNGSTSKTIKTSTGEFELETPRDRAGSFEPQLVKKNQTKLSEEIDLKILSMFSMGFSYRDIRKHVADLYGLEISEASITAVTDQLVPQLKAWQSRPLDAVYPIVWLDAIHYKVKDEGRYVSKAVYTILGLNVEGQKQLLGLYVSETEGANHWLFVLTDLQNRGVKDILISCIDGLTGFPDAIETIFPKTQVQLCIIHQIRNSIKYVGSKHHKAFMADLKPVYRANTKLAAETALGELEQKWGAQYPIVIESWRKKWDKLSIYFQYPENIRKVIYTTNAVEAVHRQFRKLTKSKGAFPNENSLLYAGILNAQEKWTMPVANWNLALSQFAIYFEGRLDEYLQV</sequence>
<evidence type="ECO:0000313" key="8">
    <source>
        <dbReference type="EMBL" id="AUG99969.1"/>
    </source>
</evidence>
<feature type="region of interest" description="Disordered" evidence="7">
    <location>
        <begin position="45"/>
        <end position="78"/>
    </location>
</feature>
<dbReference type="AlphaFoldDB" id="A0A2I5T5W5"/>
<evidence type="ECO:0000256" key="2">
    <source>
        <dbReference type="ARBA" id="ARBA00010961"/>
    </source>
</evidence>
<comment type="function">
    <text evidence="1 6">Required for the transposition of the insertion element.</text>
</comment>
<evidence type="ECO:0000256" key="3">
    <source>
        <dbReference type="ARBA" id="ARBA00022578"/>
    </source>
</evidence>
<evidence type="ECO:0000256" key="1">
    <source>
        <dbReference type="ARBA" id="ARBA00002190"/>
    </source>
</evidence>
<protein>
    <recommendedName>
        <fullName evidence="6">Mutator family transposase</fullName>
    </recommendedName>
</protein>
<dbReference type="EMBL" id="CP025085">
    <property type="protein sequence ID" value="AUG99969.1"/>
    <property type="molecule type" value="Genomic_DNA"/>
</dbReference>
<evidence type="ECO:0000256" key="5">
    <source>
        <dbReference type="ARBA" id="ARBA00023172"/>
    </source>
</evidence>
<organism evidence="9 10">
    <name type="scientific">Serratia sp. (strain ATCC 39006)</name>
    <name type="common">Prodigiosinella confusarubida</name>
    <dbReference type="NCBI Taxonomy" id="104623"/>
    <lineage>
        <taxon>Bacteria</taxon>
        <taxon>Pseudomonadati</taxon>
        <taxon>Pseudomonadota</taxon>
        <taxon>Gammaproteobacteria</taxon>
        <taxon>Enterobacterales</taxon>
        <taxon>Pectobacteriaceae</taxon>
        <taxon>Prodigiosinella</taxon>
    </lineage>
</organism>
<evidence type="ECO:0000256" key="6">
    <source>
        <dbReference type="RuleBase" id="RU365089"/>
    </source>
</evidence>
<dbReference type="RefSeq" id="WP_021016876.1">
    <property type="nucleotide sequence ID" value="NZ_CP025084.1"/>
</dbReference>
<reference evidence="9 10" key="1">
    <citation type="journal article" date="2013" name="Genome Announc.">
        <title>Draft genome sequence of Serratia sp. strain ATCC 39006, a model bacterium for analysis of the biosynthesis and regulation of prodigiosin, a carbapenem, and gas vesicles.</title>
        <authorList>
            <person name="Fineran P.C."/>
            <person name="Iglesias Cans M.C."/>
            <person name="Ramsay J.P."/>
            <person name="Wilf N.M."/>
            <person name="Cossyleon D."/>
            <person name="McNeil M.B."/>
            <person name="Williamson N.R."/>
            <person name="Monson R.E."/>
            <person name="Becher S.A."/>
            <person name="Stanton J.A."/>
            <person name="Brugger K."/>
            <person name="Brown S.D."/>
            <person name="Salmond G.P."/>
        </authorList>
    </citation>
    <scope>NUCLEOTIDE SEQUENCE [LARGE SCALE GENOMIC DNA]</scope>
    <source>
        <strain evidence="9">ATCC 39006</strain>
        <strain evidence="10">ATCC 39006 / SC 11482</strain>
    </source>
</reference>
<dbReference type="InterPro" id="IPR001207">
    <property type="entry name" value="Transposase_mutator"/>
</dbReference>
<dbReference type="Pfam" id="PF00872">
    <property type="entry name" value="Transposase_mut"/>
    <property type="match status" value="1"/>
</dbReference>
<feature type="compositionally biased region" description="Low complexity" evidence="7">
    <location>
        <begin position="59"/>
        <end position="68"/>
    </location>
</feature>
<keyword evidence="10" id="KW-1185">Reference proteome</keyword>
<dbReference type="GO" id="GO:0003677">
    <property type="term" value="F:DNA binding"/>
    <property type="evidence" value="ECO:0007669"/>
    <property type="project" value="UniProtKB-UniRule"/>
</dbReference>
<dbReference type="GO" id="GO:0006313">
    <property type="term" value="P:DNA transposition"/>
    <property type="evidence" value="ECO:0007669"/>
    <property type="project" value="UniProtKB-UniRule"/>
</dbReference>
<dbReference type="Proteomes" id="UP000233778">
    <property type="component" value="Chromosome"/>
</dbReference>
<dbReference type="Proteomes" id="UP000017700">
    <property type="component" value="Chromosome"/>
</dbReference>
<gene>
    <name evidence="8" type="ORF">CWC46_09220</name>
    <name evidence="9" type="ORF">Ser39006_009225</name>
</gene>
<comment type="similarity">
    <text evidence="2 6">Belongs to the transposase mutator family.</text>
</comment>
<dbReference type="EMBL" id="CP025084">
    <property type="protein sequence ID" value="AUH04289.1"/>
    <property type="molecule type" value="Genomic_DNA"/>
</dbReference>
<dbReference type="NCBIfam" id="NF033543">
    <property type="entry name" value="transpos_IS256"/>
    <property type="match status" value="1"/>
</dbReference>
<evidence type="ECO:0000313" key="9">
    <source>
        <dbReference type="EMBL" id="AUH04289.1"/>
    </source>
</evidence>
<proteinExistence type="inferred from homology"/>
<dbReference type="STRING" id="104623.Ser39006_03614"/>
<dbReference type="PANTHER" id="PTHR33217">
    <property type="entry name" value="TRANSPOSASE FOR INSERTION SEQUENCE ELEMENT IS1081"/>
    <property type="match status" value="1"/>
</dbReference>
<evidence type="ECO:0000313" key="10">
    <source>
        <dbReference type="Proteomes" id="UP000017700"/>
    </source>
</evidence>
<keyword evidence="4 6" id="KW-0238">DNA-binding</keyword>
<evidence type="ECO:0000313" key="11">
    <source>
        <dbReference type="Proteomes" id="UP000233778"/>
    </source>
</evidence>
<dbReference type="GO" id="GO:0004803">
    <property type="term" value="F:transposase activity"/>
    <property type="evidence" value="ECO:0007669"/>
    <property type="project" value="UniProtKB-UniRule"/>
</dbReference>
<reference evidence="9" key="4">
    <citation type="submission" date="2017-11" db="EMBL/GenBank/DDBJ databases">
        <title>Complete genome sequence of Serratia sp. ATCC 39006.</title>
        <authorList>
            <person name="Hampton H.G."/>
            <person name="Jackson S.A."/>
            <person name="Jauregui R."/>
            <person name="Poulter G.T.M."/>
            <person name="Salmond G.P.C."/>
            <person name="Fineran P.C."/>
        </authorList>
    </citation>
    <scope>NUCLEOTIDE SEQUENCE</scope>
    <source>
        <strain evidence="9">ATCC 39006</strain>
    </source>
</reference>